<dbReference type="GO" id="GO:0004777">
    <property type="term" value="F:succinate-semialdehyde dehydrogenase (NAD+) activity"/>
    <property type="evidence" value="ECO:0007669"/>
    <property type="project" value="TreeGrafter"/>
</dbReference>
<dbReference type="Proteomes" id="UP000245380">
    <property type="component" value="Unassembled WGS sequence"/>
</dbReference>
<dbReference type="PANTHER" id="PTHR43353">
    <property type="entry name" value="SUCCINATE-SEMIALDEHYDE DEHYDROGENASE, MITOCHONDRIAL"/>
    <property type="match status" value="1"/>
</dbReference>
<evidence type="ECO:0000313" key="5">
    <source>
        <dbReference type="Proteomes" id="UP000245380"/>
    </source>
</evidence>
<evidence type="ECO:0000259" key="3">
    <source>
        <dbReference type="Pfam" id="PF00171"/>
    </source>
</evidence>
<gene>
    <name evidence="4" type="primary">gabD</name>
    <name evidence="4" type="ORF">BM613_12360</name>
</gene>
<comment type="caution">
    <text evidence="4">The sequence shown here is derived from an EMBL/GenBank/DDBJ whole genome shotgun (WGS) entry which is preliminary data.</text>
</comment>
<dbReference type="CDD" id="cd07103">
    <property type="entry name" value="ALDH_F5_SSADH_GabD"/>
    <property type="match status" value="1"/>
</dbReference>
<sequence>MTIDTSLLFIGGEWRTAYSGEYFDVLNPATEEVIARVPDAGPEDMKLAIDAAMAVQDRFANTTATQRSKILLAAANLMYERADDLAEIMTREEGKPFLEAKGEVAYAASFLEWFAEEAKRVYGETIPANTPDKRILVIKRPAGLSLAITPWNFPAAMITRKLGPALAAGCPMIVKPSELTPLTALAIAKIFSEVGLPKGALSVVVGKDPVSLVKVAMDDFHVRKVSFTGSTAVGKLLMKQAADTMKRVSFELGGQAPFIVFQDADLNAAVENAVIAKMRSMGESCVAANRIYVQRPILESFTDRLVAKLSALRIGNGMEDGVQVGPLIEPAAVEKVERHVADAAEKGAKIILGGSRGIEVGYFYQPTVLTNVTDSMLITQEETFGPVAAIIPFDTEEEVVERANHTHHGLAAYYFTRDIGRVFRLSEKLQFGILGANDGLPSTAQAPFGGIKESGLGREGGHHGIDEYLDVKYISLGGILSENT</sequence>
<evidence type="ECO:0000256" key="2">
    <source>
        <dbReference type="ARBA" id="ARBA00023002"/>
    </source>
</evidence>
<dbReference type="InterPro" id="IPR016163">
    <property type="entry name" value="Ald_DH_C"/>
</dbReference>
<dbReference type="Gene3D" id="3.40.309.10">
    <property type="entry name" value="Aldehyde Dehydrogenase, Chain A, domain 2"/>
    <property type="match status" value="1"/>
</dbReference>
<feature type="domain" description="Aldehyde dehydrogenase" evidence="3">
    <location>
        <begin position="14"/>
        <end position="474"/>
    </location>
</feature>
<dbReference type="InterPro" id="IPR050740">
    <property type="entry name" value="Aldehyde_DH_Superfamily"/>
</dbReference>
<name>A0A2U3D5Z9_SULT2</name>
<comment type="similarity">
    <text evidence="1">Belongs to the aldehyde dehydrogenase family.</text>
</comment>
<protein>
    <submittedName>
        <fullName evidence="4">Succinate-semialdehyde dehydrogenase (NADP(+))</fullName>
    </submittedName>
</protein>
<keyword evidence="5" id="KW-1185">Reference proteome</keyword>
<dbReference type="RefSeq" id="WP_109431513.1">
    <property type="nucleotide sequence ID" value="NZ_MPDK01000029.1"/>
</dbReference>
<reference evidence="4 5" key="1">
    <citation type="submission" date="2016-11" db="EMBL/GenBank/DDBJ databases">
        <title>Comparative genomics of Acidibacillus ferroxidans species.</title>
        <authorList>
            <person name="Oliveira G."/>
            <person name="Nunes G."/>
            <person name="Oliveira R."/>
            <person name="Araujo F."/>
            <person name="Salim A."/>
            <person name="Scholte L."/>
            <person name="Morais D."/>
            <person name="Nancucheo I."/>
            <person name="Johnson D.B."/>
            <person name="Grail B."/>
            <person name="Bittencourt J."/>
            <person name="Valadares R."/>
        </authorList>
    </citation>
    <scope>NUCLEOTIDE SEQUENCE [LARGE SCALE GENOMIC DNA]</scope>
    <source>
        <strain evidence="4 5">Y002</strain>
    </source>
</reference>
<organism evidence="4 5">
    <name type="scientific">Sulfoacidibacillus thermotolerans</name>
    <name type="common">Acidibacillus sulfuroxidans</name>
    <dbReference type="NCBI Taxonomy" id="1765684"/>
    <lineage>
        <taxon>Bacteria</taxon>
        <taxon>Bacillati</taxon>
        <taxon>Bacillota</taxon>
        <taxon>Bacilli</taxon>
        <taxon>Bacillales</taxon>
        <taxon>Alicyclobacillaceae</taxon>
        <taxon>Sulfoacidibacillus</taxon>
    </lineage>
</organism>
<dbReference type="Gene3D" id="3.40.605.10">
    <property type="entry name" value="Aldehyde Dehydrogenase, Chain A, domain 1"/>
    <property type="match status" value="1"/>
</dbReference>
<keyword evidence="2" id="KW-0560">Oxidoreductase</keyword>
<accession>A0A2U3D5Z9</accession>
<dbReference type="PANTHER" id="PTHR43353:SF5">
    <property type="entry name" value="SUCCINATE-SEMIALDEHYDE DEHYDROGENASE, MITOCHONDRIAL"/>
    <property type="match status" value="1"/>
</dbReference>
<dbReference type="OrthoDB" id="9758906at2"/>
<dbReference type="FunFam" id="3.40.605.10:FF:000026">
    <property type="entry name" value="Aldehyde dehydrogenase, putative"/>
    <property type="match status" value="1"/>
</dbReference>
<dbReference type="EMBL" id="MPDK01000029">
    <property type="protein sequence ID" value="PWI56711.1"/>
    <property type="molecule type" value="Genomic_DNA"/>
</dbReference>
<proteinExistence type="inferred from homology"/>
<dbReference type="Pfam" id="PF00171">
    <property type="entry name" value="Aldedh"/>
    <property type="match status" value="1"/>
</dbReference>
<dbReference type="FunFam" id="3.40.309.10:FF:000004">
    <property type="entry name" value="Succinate-semialdehyde dehydrogenase I"/>
    <property type="match status" value="1"/>
</dbReference>
<dbReference type="InterPro" id="IPR016161">
    <property type="entry name" value="Ald_DH/histidinol_DH"/>
</dbReference>
<evidence type="ECO:0000256" key="1">
    <source>
        <dbReference type="ARBA" id="ARBA00009986"/>
    </source>
</evidence>
<dbReference type="SUPFAM" id="SSF53720">
    <property type="entry name" value="ALDH-like"/>
    <property type="match status" value="1"/>
</dbReference>
<dbReference type="InterPro" id="IPR016162">
    <property type="entry name" value="Ald_DH_N"/>
</dbReference>
<dbReference type="FunFam" id="3.40.605.10:FF:000005">
    <property type="entry name" value="Succinate-semialdehyde dehydrogenase I"/>
    <property type="match status" value="1"/>
</dbReference>
<dbReference type="AlphaFoldDB" id="A0A2U3D5Z9"/>
<evidence type="ECO:0000313" key="4">
    <source>
        <dbReference type="EMBL" id="PWI56711.1"/>
    </source>
</evidence>
<dbReference type="InterPro" id="IPR015590">
    <property type="entry name" value="Aldehyde_DH_dom"/>
</dbReference>
<dbReference type="GO" id="GO:0009450">
    <property type="term" value="P:gamma-aminobutyric acid catabolic process"/>
    <property type="evidence" value="ECO:0007669"/>
    <property type="project" value="TreeGrafter"/>
</dbReference>